<dbReference type="InterPro" id="IPR018358">
    <property type="entry name" value="Disintegrin_CS"/>
</dbReference>
<feature type="binding site" evidence="12">
    <location>
        <position position="342"/>
    </location>
    <ligand>
        <name>Zn(2+)</name>
        <dbReference type="ChEBI" id="CHEBI:29105"/>
        <note>catalytic</note>
    </ligand>
</feature>
<organism evidence="19 20">
    <name type="scientific">Phasianus colchicus</name>
    <name type="common">Common pheasant</name>
    <dbReference type="NCBI Taxonomy" id="9054"/>
    <lineage>
        <taxon>Eukaryota</taxon>
        <taxon>Metazoa</taxon>
        <taxon>Chordata</taxon>
        <taxon>Craniata</taxon>
        <taxon>Vertebrata</taxon>
        <taxon>Euteleostomi</taxon>
        <taxon>Archelosauria</taxon>
        <taxon>Archosauria</taxon>
        <taxon>Dinosauria</taxon>
        <taxon>Saurischia</taxon>
        <taxon>Theropoda</taxon>
        <taxon>Coelurosauria</taxon>
        <taxon>Aves</taxon>
        <taxon>Neognathae</taxon>
        <taxon>Galloanserae</taxon>
        <taxon>Galliformes</taxon>
        <taxon>Phasianidae</taxon>
        <taxon>Phasianinae</taxon>
        <taxon>Phasianus</taxon>
    </lineage>
</organism>
<evidence type="ECO:0000256" key="7">
    <source>
        <dbReference type="ARBA" id="ARBA00022989"/>
    </source>
</evidence>
<feature type="binding site" evidence="12">
    <location>
        <position position="338"/>
    </location>
    <ligand>
        <name>Zn(2+)</name>
        <dbReference type="ChEBI" id="CHEBI:29105"/>
        <note>catalytic</note>
    </ligand>
</feature>
<dbReference type="SMART" id="SM00608">
    <property type="entry name" value="ACR"/>
    <property type="match status" value="1"/>
</dbReference>
<dbReference type="InterPro" id="IPR006586">
    <property type="entry name" value="ADAM_Cys-rich"/>
</dbReference>
<keyword evidence="3 14" id="KW-0812">Transmembrane</keyword>
<dbReference type="InterPro" id="IPR034027">
    <property type="entry name" value="Reprolysin_adamalysin"/>
</dbReference>
<dbReference type="InterPro" id="IPR036436">
    <property type="entry name" value="Disintegrin_dom_sf"/>
</dbReference>
<comment type="cofactor">
    <cofactor evidence="1">
        <name>Zn(2+)</name>
        <dbReference type="ChEBI" id="CHEBI:29105"/>
    </cofactor>
</comment>
<feature type="disulfide bond" evidence="11">
    <location>
        <begin position="645"/>
        <end position="654"/>
    </location>
</feature>
<dbReference type="OMA" id="CKANDAM"/>
<evidence type="ECO:0000256" key="10">
    <source>
        <dbReference type="PROSITE-ProRule" id="PRU00068"/>
    </source>
</evidence>
<dbReference type="Gene3D" id="3.40.390.10">
    <property type="entry name" value="Collagenase (Catalytic Domain)"/>
    <property type="match status" value="1"/>
</dbReference>
<feature type="active site" evidence="12">
    <location>
        <position position="339"/>
    </location>
</feature>
<evidence type="ECO:0000256" key="12">
    <source>
        <dbReference type="PROSITE-ProRule" id="PRU00276"/>
    </source>
</evidence>
<evidence type="ECO:0000256" key="9">
    <source>
        <dbReference type="ARBA" id="ARBA00023157"/>
    </source>
</evidence>
<feature type="domain" description="Disintegrin" evidence="17">
    <location>
        <begin position="406"/>
        <end position="492"/>
    </location>
</feature>
<dbReference type="PRINTS" id="PR00289">
    <property type="entry name" value="DISINTEGRIN"/>
</dbReference>
<feature type="domain" description="Peptidase M12B" evidence="18">
    <location>
        <begin position="202"/>
        <end position="398"/>
    </location>
</feature>
<dbReference type="SUPFAM" id="SSF57552">
    <property type="entry name" value="Blood coagulation inhibitor (disintegrin)"/>
    <property type="match status" value="1"/>
</dbReference>
<keyword evidence="9 11" id="KW-1015">Disulfide bond</keyword>
<evidence type="ECO:0000259" key="16">
    <source>
        <dbReference type="PROSITE" id="PS50026"/>
    </source>
</evidence>
<dbReference type="GO" id="GO:0005886">
    <property type="term" value="C:plasma membrane"/>
    <property type="evidence" value="ECO:0007669"/>
    <property type="project" value="TreeGrafter"/>
</dbReference>
<comment type="subcellular location">
    <subcellularLocation>
        <location evidence="2">Membrane</location>
        <topology evidence="2">Single-pass type I membrane protein</topology>
    </subcellularLocation>
</comment>
<evidence type="ECO:0000259" key="18">
    <source>
        <dbReference type="PROSITE" id="PS50215"/>
    </source>
</evidence>
<evidence type="ECO:0000256" key="3">
    <source>
        <dbReference type="ARBA" id="ARBA00022692"/>
    </source>
</evidence>
<feature type="transmembrane region" description="Helical" evidence="14">
    <location>
        <begin position="663"/>
        <end position="684"/>
    </location>
</feature>
<keyword evidence="6 12" id="KW-0862">Zinc</keyword>
<feature type="disulfide bond" evidence="12">
    <location>
        <begin position="353"/>
        <end position="377"/>
    </location>
</feature>
<dbReference type="GO" id="GO:0046872">
    <property type="term" value="F:metal ion binding"/>
    <property type="evidence" value="ECO:0007669"/>
    <property type="project" value="UniProtKB-KW"/>
</dbReference>
<keyword evidence="11" id="KW-0245">EGF-like domain</keyword>
<dbReference type="Pfam" id="PF01562">
    <property type="entry name" value="Pep_M12B_propep"/>
    <property type="match status" value="1"/>
</dbReference>
<dbReference type="InterPro" id="IPR001590">
    <property type="entry name" value="Peptidase_M12B"/>
</dbReference>
<dbReference type="Pfam" id="PF01421">
    <property type="entry name" value="Reprolysin"/>
    <property type="match status" value="1"/>
</dbReference>
<evidence type="ECO:0000256" key="8">
    <source>
        <dbReference type="ARBA" id="ARBA00023136"/>
    </source>
</evidence>
<feature type="binding site" evidence="12">
    <location>
        <position position="348"/>
    </location>
    <ligand>
        <name>Zn(2+)</name>
        <dbReference type="ChEBI" id="CHEBI:29105"/>
        <note>catalytic</note>
    </ligand>
</feature>
<accession>A0A669Q7E5</accession>
<evidence type="ECO:0000313" key="20">
    <source>
        <dbReference type="Proteomes" id="UP000472261"/>
    </source>
</evidence>
<evidence type="ECO:0000256" key="1">
    <source>
        <dbReference type="ARBA" id="ARBA00001947"/>
    </source>
</evidence>
<dbReference type="PROSITE" id="PS50215">
    <property type="entry name" value="ADAM_MEPRO"/>
    <property type="match status" value="1"/>
</dbReference>
<comment type="caution">
    <text evidence="11">Lacks conserved residue(s) required for the propagation of feature annotation.</text>
</comment>
<dbReference type="AlphaFoldDB" id="A0A669Q7E5"/>
<dbReference type="PANTHER" id="PTHR11905:SF32">
    <property type="entry name" value="DISINTEGRIN AND METALLOPROTEINASE DOMAIN-CONTAINING PROTEIN 28"/>
    <property type="match status" value="1"/>
</dbReference>
<reference evidence="19" key="1">
    <citation type="submission" date="2025-08" db="UniProtKB">
        <authorList>
            <consortium name="Ensembl"/>
        </authorList>
    </citation>
    <scope>IDENTIFICATION</scope>
</reference>
<dbReference type="InterPro" id="IPR002870">
    <property type="entry name" value="Peptidase_M12B_N"/>
</dbReference>
<dbReference type="PANTHER" id="PTHR11905">
    <property type="entry name" value="ADAM A DISINTEGRIN AND METALLOPROTEASE DOMAIN"/>
    <property type="match status" value="1"/>
</dbReference>
<dbReference type="PROSITE" id="PS50214">
    <property type="entry name" value="DISINTEGRIN_2"/>
    <property type="match status" value="1"/>
</dbReference>
<feature type="domain" description="EGF-like" evidence="16">
    <location>
        <begin position="623"/>
        <end position="655"/>
    </location>
</feature>
<evidence type="ECO:0000256" key="4">
    <source>
        <dbReference type="ARBA" id="ARBA00022723"/>
    </source>
</evidence>
<dbReference type="GO" id="GO:0004222">
    <property type="term" value="F:metalloendopeptidase activity"/>
    <property type="evidence" value="ECO:0007669"/>
    <property type="project" value="InterPro"/>
</dbReference>
<dbReference type="SMART" id="SM00050">
    <property type="entry name" value="DISIN"/>
    <property type="match status" value="1"/>
</dbReference>
<feature type="chain" id="PRO_5025423463" evidence="15">
    <location>
        <begin position="21"/>
        <end position="816"/>
    </location>
</feature>
<dbReference type="PROSITE" id="PS00427">
    <property type="entry name" value="DISINTEGRIN_1"/>
    <property type="match status" value="1"/>
</dbReference>
<keyword evidence="8 14" id="KW-0472">Membrane</keyword>
<dbReference type="Pfam" id="PF08516">
    <property type="entry name" value="ADAM_CR"/>
    <property type="match status" value="1"/>
</dbReference>
<feature type="region of interest" description="Disordered" evidence="13">
    <location>
        <begin position="694"/>
        <end position="720"/>
    </location>
</feature>
<dbReference type="InterPro" id="IPR000742">
    <property type="entry name" value="EGF"/>
</dbReference>
<reference evidence="19" key="2">
    <citation type="submission" date="2025-09" db="UniProtKB">
        <authorList>
            <consortium name="Ensembl"/>
        </authorList>
    </citation>
    <scope>IDENTIFICATION</scope>
</reference>
<dbReference type="InterPro" id="IPR001762">
    <property type="entry name" value="Disintegrin_dom"/>
</dbReference>
<evidence type="ECO:0000256" key="13">
    <source>
        <dbReference type="SAM" id="MobiDB-lite"/>
    </source>
</evidence>
<keyword evidence="7 14" id="KW-1133">Transmembrane helix</keyword>
<feature type="disulfide bond" evidence="11">
    <location>
        <begin position="627"/>
        <end position="637"/>
    </location>
</feature>
<keyword evidence="20" id="KW-1185">Reference proteome</keyword>
<feature type="signal peptide" evidence="15">
    <location>
        <begin position="1"/>
        <end position="20"/>
    </location>
</feature>
<dbReference type="Gene3D" id="3.40.1620.60">
    <property type="match status" value="1"/>
</dbReference>
<proteinExistence type="predicted"/>
<feature type="disulfide bond" evidence="12">
    <location>
        <begin position="355"/>
        <end position="360"/>
    </location>
</feature>
<name>A0A669Q7E5_PHACC</name>
<dbReference type="CDD" id="cd04269">
    <property type="entry name" value="ZnMc_adamalysin_II_like"/>
    <property type="match status" value="1"/>
</dbReference>
<keyword evidence="5" id="KW-0378">Hydrolase</keyword>
<keyword evidence="4 12" id="KW-0479">Metal-binding</keyword>
<dbReference type="SUPFAM" id="SSF55486">
    <property type="entry name" value="Metalloproteases ('zincins'), catalytic domain"/>
    <property type="match status" value="1"/>
</dbReference>
<dbReference type="PROSITE" id="PS50026">
    <property type="entry name" value="EGF_3"/>
    <property type="match status" value="1"/>
</dbReference>
<dbReference type="Pfam" id="PF00200">
    <property type="entry name" value="Disintegrin"/>
    <property type="match status" value="1"/>
</dbReference>
<evidence type="ECO:0000256" key="11">
    <source>
        <dbReference type="PROSITE-ProRule" id="PRU00076"/>
    </source>
</evidence>
<dbReference type="FunFam" id="4.10.70.10:FF:000001">
    <property type="entry name" value="Disintegrin and metalloproteinase domain-containing protein 22"/>
    <property type="match status" value="1"/>
</dbReference>
<dbReference type="FunFam" id="3.40.390.10:FF:000002">
    <property type="entry name" value="Disintegrin and metalloproteinase domain-containing protein 22"/>
    <property type="match status" value="1"/>
</dbReference>
<feature type="disulfide bond" evidence="12">
    <location>
        <begin position="313"/>
        <end position="393"/>
    </location>
</feature>
<evidence type="ECO:0000256" key="6">
    <source>
        <dbReference type="ARBA" id="ARBA00022833"/>
    </source>
</evidence>
<evidence type="ECO:0000259" key="17">
    <source>
        <dbReference type="PROSITE" id="PS50214"/>
    </source>
</evidence>
<evidence type="ECO:0000256" key="5">
    <source>
        <dbReference type="ARBA" id="ARBA00022801"/>
    </source>
</evidence>
<sequence>MNNGILISVVLLCFLQQGNARKKLPGVEQYEIVYPRKLHTVHKRDVERSKEETKYDDTLEYGIKANGEEVILHLQKNKHLLAGDYTETVYSDDGQQITTSPQIKDHCYYEGYIQDEADSTASISACKGLSGYFETRGQKYLIEPLGTSDRDKHAVYEFVEEKSIKTCGVVNSSWEVNASDPINNIFKSSNSPEMKAYLKAKKYLEVYVVADNIMYKKYNKDVNTVRQRIFGIVNFINTVYKAINIYVALIGLEIWTDNDKCSLSPIAGSTLDSFAKWRNSDLLKRKRNDNAQLITGHDLEGTTIGLAFIKSICSDVYSAGIIQDHSRNEIAVGATMAHEMGHNLGMSHDTKDCTCHSRVCVMTDTVSSIIPKRFSSCSLQDFEKYMLNDMPKCLTNIPDINAIIAPPSCGNGFVEKGEECDCGTSEECTNACCDPETCKLTAGSMCAHGDCCEDCQYKRAGAVCREAKDDCDLPEMCTGYSGNCPSDRFRVNGHPCNNGEGFCYMGICPTRENQCRAAFGPKATEGAASCYRMNEKGLYYGYCRKERGSHVPCKKKDIMCGKLFCSGGQEMPTYGSLVTFESCKASFPRNGEADLGMILNGTKCGDGMVCSNGECVYAEDVFRSSDCSAKCPGHAVCDHEMQCQCEKGWAPPNCDSSSTVTSFAIIAGVLVVLTVIVIAAILLFRFRVFKKSSHTRRGPGATNQVFVDQEQREHPGLAAPTQKINDKKLLLPVPPLQESKPQLRSPIIRPKGPPPPVPCTKPAFSHTQDMFAPEKKPACLPVPKGKPPPPPKVTCVPTRTAVLSGCNLLNRTQPFV</sequence>
<evidence type="ECO:0000256" key="15">
    <source>
        <dbReference type="SAM" id="SignalP"/>
    </source>
</evidence>
<protein>
    <submittedName>
        <fullName evidence="19">ADAM metallopeptidase domain 28</fullName>
    </submittedName>
</protein>
<keyword evidence="15" id="KW-0732">Signal</keyword>
<dbReference type="InterPro" id="IPR024079">
    <property type="entry name" value="MetalloPept_cat_dom_sf"/>
</dbReference>
<dbReference type="PROSITE" id="PS01186">
    <property type="entry name" value="EGF_2"/>
    <property type="match status" value="1"/>
</dbReference>
<gene>
    <name evidence="19" type="primary">ADAM28</name>
</gene>
<evidence type="ECO:0000256" key="2">
    <source>
        <dbReference type="ARBA" id="ARBA00004479"/>
    </source>
</evidence>
<dbReference type="GO" id="GO:0006508">
    <property type="term" value="P:proteolysis"/>
    <property type="evidence" value="ECO:0007669"/>
    <property type="project" value="InterPro"/>
</dbReference>
<dbReference type="Proteomes" id="UP000472261">
    <property type="component" value="Unplaced"/>
</dbReference>
<evidence type="ECO:0000256" key="14">
    <source>
        <dbReference type="SAM" id="Phobius"/>
    </source>
</evidence>
<dbReference type="Ensembl" id="ENSPCLT00000022185.1">
    <property type="protein sequence ID" value="ENSPCLP00000016752.1"/>
    <property type="gene ID" value="ENSPCLG00000013761.1"/>
</dbReference>
<feature type="disulfide bond" evidence="10">
    <location>
        <begin position="464"/>
        <end position="484"/>
    </location>
</feature>
<dbReference type="Gene3D" id="4.10.70.10">
    <property type="entry name" value="Disintegrin domain"/>
    <property type="match status" value="1"/>
</dbReference>
<evidence type="ECO:0000313" key="19">
    <source>
        <dbReference type="Ensembl" id="ENSPCLP00000016752.1"/>
    </source>
</evidence>